<feature type="chain" id="PRO_5043348457" description="Leucine-rich repeat-containing N-terminal plant-type domain-containing protein" evidence="3">
    <location>
        <begin position="31"/>
        <end position="78"/>
    </location>
</feature>
<dbReference type="Pfam" id="PF08263">
    <property type="entry name" value="LRRNT_2"/>
    <property type="match status" value="1"/>
</dbReference>
<feature type="signal peptide" evidence="3">
    <location>
        <begin position="1"/>
        <end position="30"/>
    </location>
</feature>
<evidence type="ECO:0000256" key="1">
    <source>
        <dbReference type="ARBA" id="ARBA00022614"/>
    </source>
</evidence>
<dbReference type="InterPro" id="IPR013210">
    <property type="entry name" value="LRR_N_plant-typ"/>
</dbReference>
<proteinExistence type="predicted"/>
<protein>
    <recommendedName>
        <fullName evidence="4">Leucine-rich repeat-containing N-terminal plant-type domain-containing protein</fullName>
    </recommendedName>
</protein>
<keyword evidence="2" id="KW-0677">Repeat</keyword>
<dbReference type="AlphaFoldDB" id="A0AAV1Y3F8"/>
<keyword evidence="6" id="KW-1185">Reference proteome</keyword>
<name>A0AAV1Y3F8_LUPLU</name>
<dbReference type="EMBL" id="CAXHTB010000020">
    <property type="protein sequence ID" value="CAL0327610.1"/>
    <property type="molecule type" value="Genomic_DNA"/>
</dbReference>
<evidence type="ECO:0000256" key="3">
    <source>
        <dbReference type="SAM" id="SignalP"/>
    </source>
</evidence>
<keyword evidence="1" id="KW-0433">Leucine-rich repeat</keyword>
<evidence type="ECO:0000259" key="4">
    <source>
        <dbReference type="Pfam" id="PF08263"/>
    </source>
</evidence>
<accession>A0AAV1Y3F8</accession>
<sequence length="78" mass="8820">MTIIIMMNPNSSKFIQAKLVMLLLVEFVSAEEVRCTKSERQVLLNFKASLVDVEGMFCMSTWGAEEEKRECCQLKGVG</sequence>
<reference evidence="5 6" key="1">
    <citation type="submission" date="2024-03" db="EMBL/GenBank/DDBJ databases">
        <authorList>
            <person name="Martinez-Hernandez J."/>
        </authorList>
    </citation>
    <scope>NUCLEOTIDE SEQUENCE [LARGE SCALE GENOMIC DNA]</scope>
</reference>
<keyword evidence="3" id="KW-0732">Signal</keyword>
<evidence type="ECO:0000313" key="5">
    <source>
        <dbReference type="EMBL" id="CAL0327610.1"/>
    </source>
</evidence>
<dbReference type="Proteomes" id="UP001497480">
    <property type="component" value="Unassembled WGS sequence"/>
</dbReference>
<evidence type="ECO:0000256" key="2">
    <source>
        <dbReference type="ARBA" id="ARBA00022737"/>
    </source>
</evidence>
<evidence type="ECO:0000313" key="6">
    <source>
        <dbReference type="Proteomes" id="UP001497480"/>
    </source>
</evidence>
<feature type="domain" description="Leucine-rich repeat-containing N-terminal plant-type" evidence="4">
    <location>
        <begin position="38"/>
        <end position="77"/>
    </location>
</feature>
<gene>
    <name evidence="5" type="ORF">LLUT_LOCUS28670</name>
</gene>
<comment type="caution">
    <text evidence="5">The sequence shown here is derived from an EMBL/GenBank/DDBJ whole genome shotgun (WGS) entry which is preliminary data.</text>
</comment>
<organism evidence="5 6">
    <name type="scientific">Lupinus luteus</name>
    <name type="common">European yellow lupine</name>
    <dbReference type="NCBI Taxonomy" id="3873"/>
    <lineage>
        <taxon>Eukaryota</taxon>
        <taxon>Viridiplantae</taxon>
        <taxon>Streptophyta</taxon>
        <taxon>Embryophyta</taxon>
        <taxon>Tracheophyta</taxon>
        <taxon>Spermatophyta</taxon>
        <taxon>Magnoliopsida</taxon>
        <taxon>eudicotyledons</taxon>
        <taxon>Gunneridae</taxon>
        <taxon>Pentapetalae</taxon>
        <taxon>rosids</taxon>
        <taxon>fabids</taxon>
        <taxon>Fabales</taxon>
        <taxon>Fabaceae</taxon>
        <taxon>Papilionoideae</taxon>
        <taxon>50 kb inversion clade</taxon>
        <taxon>genistoids sensu lato</taxon>
        <taxon>core genistoids</taxon>
        <taxon>Genisteae</taxon>
        <taxon>Lupinus</taxon>
    </lineage>
</organism>